<accession>A0ABY1N5Z1</accession>
<reference evidence="1 2" key="1">
    <citation type="submission" date="2017-05" db="EMBL/GenBank/DDBJ databases">
        <authorList>
            <person name="Varghese N."/>
            <person name="Submissions S."/>
        </authorList>
    </citation>
    <scope>NUCLEOTIDE SEQUENCE [LARGE SCALE GENOMIC DNA]</scope>
    <source>
        <strain evidence="1 2">DSM 15949</strain>
    </source>
</reference>
<gene>
    <name evidence="1" type="ORF">SAMN06265374_0330</name>
</gene>
<protein>
    <submittedName>
        <fullName evidence="1">Uncharacterized protein</fullName>
    </submittedName>
</protein>
<dbReference type="Proteomes" id="UP001157914">
    <property type="component" value="Unassembled WGS sequence"/>
</dbReference>
<proteinExistence type="predicted"/>
<organism evidence="1 2">
    <name type="scientific">Roseibium denhamense</name>
    <dbReference type="NCBI Taxonomy" id="76305"/>
    <lineage>
        <taxon>Bacteria</taxon>
        <taxon>Pseudomonadati</taxon>
        <taxon>Pseudomonadota</taxon>
        <taxon>Alphaproteobacteria</taxon>
        <taxon>Hyphomicrobiales</taxon>
        <taxon>Stappiaceae</taxon>
        <taxon>Roseibium</taxon>
    </lineage>
</organism>
<evidence type="ECO:0000313" key="2">
    <source>
        <dbReference type="Proteomes" id="UP001157914"/>
    </source>
</evidence>
<name>A0ABY1N5Z1_9HYPH</name>
<evidence type="ECO:0000313" key="1">
    <source>
        <dbReference type="EMBL" id="SMP01162.1"/>
    </source>
</evidence>
<comment type="caution">
    <text evidence="1">The sequence shown here is derived from an EMBL/GenBank/DDBJ whole genome shotgun (WGS) entry which is preliminary data.</text>
</comment>
<keyword evidence="2" id="KW-1185">Reference proteome</keyword>
<sequence length="77" mass="8429">MHVTGAGNRTGANKSVKCRLGQETARCVPSIQILTGLMELRRINAAQPYCFSAQLKCIAINDTDIRSNSCWQVCAED</sequence>
<dbReference type="EMBL" id="FXTT01000001">
    <property type="protein sequence ID" value="SMP01162.1"/>
    <property type="molecule type" value="Genomic_DNA"/>
</dbReference>